<evidence type="ECO:0000313" key="1">
    <source>
        <dbReference type="EMBL" id="CAF3412830.1"/>
    </source>
</evidence>
<dbReference type="EMBL" id="CAJNYU010003619">
    <property type="protein sequence ID" value="CAF3687741.1"/>
    <property type="molecule type" value="Genomic_DNA"/>
</dbReference>
<evidence type="ECO:0000313" key="2">
    <source>
        <dbReference type="EMBL" id="CAF3687741.1"/>
    </source>
</evidence>
<dbReference type="Proteomes" id="UP000663869">
    <property type="component" value="Unassembled WGS sequence"/>
</dbReference>
<reference evidence="1" key="1">
    <citation type="submission" date="2021-02" db="EMBL/GenBank/DDBJ databases">
        <authorList>
            <person name="Nowell W R."/>
        </authorList>
    </citation>
    <scope>NUCLEOTIDE SEQUENCE</scope>
</reference>
<organism evidence="1 5">
    <name type="scientific">Rotaria socialis</name>
    <dbReference type="NCBI Taxonomy" id="392032"/>
    <lineage>
        <taxon>Eukaryota</taxon>
        <taxon>Metazoa</taxon>
        <taxon>Spiralia</taxon>
        <taxon>Gnathifera</taxon>
        <taxon>Rotifera</taxon>
        <taxon>Eurotatoria</taxon>
        <taxon>Bdelloidea</taxon>
        <taxon>Philodinida</taxon>
        <taxon>Philodinidae</taxon>
        <taxon>Rotaria</taxon>
    </lineage>
</organism>
<dbReference type="Proteomes" id="UP000663862">
    <property type="component" value="Unassembled WGS sequence"/>
</dbReference>
<dbReference type="Proteomes" id="UP000663865">
    <property type="component" value="Unassembled WGS sequence"/>
</dbReference>
<accession>A0A818B6X7</accession>
<dbReference type="AlphaFoldDB" id="A0A818B6X7"/>
<dbReference type="EMBL" id="CAJNYV010001265">
    <property type="protein sequence ID" value="CAF3412830.1"/>
    <property type="molecule type" value="Genomic_DNA"/>
</dbReference>
<dbReference type="EMBL" id="CAJOBS010002635">
    <property type="protein sequence ID" value="CAF4827174.1"/>
    <property type="molecule type" value="Genomic_DNA"/>
</dbReference>
<name>A0A818B6X7_9BILA</name>
<dbReference type="EMBL" id="CAJOBQ010002132">
    <property type="protein sequence ID" value="CAF4541025.1"/>
    <property type="molecule type" value="Genomic_DNA"/>
</dbReference>
<evidence type="ECO:0000313" key="5">
    <source>
        <dbReference type="Proteomes" id="UP000663865"/>
    </source>
</evidence>
<evidence type="ECO:0000313" key="3">
    <source>
        <dbReference type="EMBL" id="CAF4541025.1"/>
    </source>
</evidence>
<sequence length="235" mass="27242">MNEGQACRHLWYTLPWSFDEFFQLYLSDRRITEREICAYPSSIATIRSSSFIPLNGRGDTLLSPNFSLVRTLPLDNVDLHSFRFSEATIRVTIPTHYIILINNICCLNNCLFTLNIRSIHISLYSSSNIVDINWNSLHVLSLLPLLKSLRIVVYNEKKILDSKDCQIIVEILSMLNNFAFCFRTNNDYCRDTAIDIYDVYGKSIVNLRHHIFTYLLDQQFDIIIESDGCGLAVWL</sequence>
<proteinExistence type="predicted"/>
<comment type="caution">
    <text evidence="1">The sequence shown here is derived from an EMBL/GenBank/DDBJ whole genome shotgun (WGS) entry which is preliminary data.</text>
</comment>
<dbReference type="Proteomes" id="UP000663838">
    <property type="component" value="Unassembled WGS sequence"/>
</dbReference>
<protein>
    <submittedName>
        <fullName evidence="1">Uncharacterized protein</fullName>
    </submittedName>
</protein>
<gene>
    <name evidence="2" type="ORF">FME351_LOCUS26829</name>
    <name evidence="1" type="ORF">KIK155_LOCUS9196</name>
    <name evidence="4" type="ORF">TOA249_LOCUS24991</name>
    <name evidence="3" type="ORF">TSG867_LOCUS23981</name>
</gene>
<evidence type="ECO:0000313" key="4">
    <source>
        <dbReference type="EMBL" id="CAF4827174.1"/>
    </source>
</evidence>